<reference evidence="1 2" key="1">
    <citation type="journal article" date="2015" name="Genome Biol. Evol.">
        <title>Phylogenomic analyses indicate that early fungi evolved digesting cell walls of algal ancestors of land plants.</title>
        <authorList>
            <person name="Chang Y."/>
            <person name="Wang S."/>
            <person name="Sekimoto S."/>
            <person name="Aerts A.L."/>
            <person name="Choi C."/>
            <person name="Clum A."/>
            <person name="LaButti K.M."/>
            <person name="Lindquist E.A."/>
            <person name="Yee Ngan C."/>
            <person name="Ohm R.A."/>
            <person name="Salamov A.A."/>
            <person name="Grigoriev I.V."/>
            <person name="Spatafora J.W."/>
            <person name="Berbee M.L."/>
        </authorList>
    </citation>
    <scope>NUCLEOTIDE SEQUENCE [LARGE SCALE GENOMIC DNA]</scope>
    <source>
        <strain evidence="1 2">NRRL 1564</strain>
    </source>
</reference>
<accession>A0A2G5B4S6</accession>
<keyword evidence="2" id="KW-1185">Reference proteome</keyword>
<organism evidence="1 2">
    <name type="scientific">Coemansia reversa (strain ATCC 12441 / NRRL 1564)</name>
    <dbReference type="NCBI Taxonomy" id="763665"/>
    <lineage>
        <taxon>Eukaryota</taxon>
        <taxon>Fungi</taxon>
        <taxon>Fungi incertae sedis</taxon>
        <taxon>Zoopagomycota</taxon>
        <taxon>Kickxellomycotina</taxon>
        <taxon>Kickxellomycetes</taxon>
        <taxon>Kickxellales</taxon>
        <taxon>Kickxellaceae</taxon>
        <taxon>Coemansia</taxon>
    </lineage>
</organism>
<dbReference type="EMBL" id="KZ303528">
    <property type="protein sequence ID" value="PIA13717.1"/>
    <property type="molecule type" value="Genomic_DNA"/>
</dbReference>
<sequence>METIELVQIEAPDCNTAYFPLDNTDSPNKEKVRRIVKDTYGHRPYILFHKIVGTSNIPPVAKDDISYVLNLFGYELSHGEKVIRREKDETSSCAVSEKEVDAESPDSYEVRFLEWIIYPVKVYDEIEVPKPWVL</sequence>
<gene>
    <name evidence="1" type="ORF">COEREDRAFT_83317</name>
</gene>
<dbReference type="AlphaFoldDB" id="A0A2G5B4S6"/>
<dbReference type="Proteomes" id="UP000242474">
    <property type="component" value="Unassembled WGS sequence"/>
</dbReference>
<evidence type="ECO:0000313" key="2">
    <source>
        <dbReference type="Proteomes" id="UP000242474"/>
    </source>
</evidence>
<proteinExistence type="predicted"/>
<name>A0A2G5B4S6_COERN</name>
<evidence type="ECO:0000313" key="1">
    <source>
        <dbReference type="EMBL" id="PIA13717.1"/>
    </source>
</evidence>
<protein>
    <submittedName>
        <fullName evidence="1">Uncharacterized protein</fullName>
    </submittedName>
</protein>